<feature type="active site" description="Proton acceptor" evidence="1">
    <location>
        <position position="188"/>
    </location>
</feature>
<protein>
    <submittedName>
        <fullName evidence="2">Chloramphenicol acetyltransferase</fullName>
    </submittedName>
</protein>
<evidence type="ECO:0000313" key="3">
    <source>
        <dbReference type="Proteomes" id="UP001151079"/>
    </source>
</evidence>
<sequence>MKTLLDLDNWNRKGHFLFFKQMDEPFFGVTVEIDCTIAYANAKNLKTSFFIYYLHKTLVAINAIESFRYRIAGDQVYIHDNIGGSATIGREDGTFGFSLIDYDSDFRIFEKIASAEIERVQNTTGLFTLTFNEENIIHFSAIPWINFTSLSHARSYSFHDSCPKVSFGKMMISETGKRIFSMSVHVHHGLIDALHVGQFVDHFQELMNSQSTKPIIIPKSQLHS</sequence>
<dbReference type="RefSeq" id="WP_264207643.1">
    <property type="nucleotide sequence ID" value="NZ_JAOZEW010000021.1"/>
</dbReference>
<dbReference type="PANTHER" id="PTHR38474">
    <property type="entry name" value="SLR0299 PROTEIN"/>
    <property type="match status" value="1"/>
</dbReference>
<name>A0A9X2YWD4_9FLAO</name>
<dbReference type="Proteomes" id="UP001151079">
    <property type="component" value="Unassembled WGS sequence"/>
</dbReference>
<dbReference type="SUPFAM" id="SSF52777">
    <property type="entry name" value="CoA-dependent acyltransferases"/>
    <property type="match status" value="1"/>
</dbReference>
<keyword evidence="3" id="KW-1185">Reference proteome</keyword>
<accession>A0A9X2YWD4</accession>
<organism evidence="2 3">
    <name type="scientific">Flavobacterium shii</name>
    <dbReference type="NCBI Taxonomy" id="2987687"/>
    <lineage>
        <taxon>Bacteria</taxon>
        <taxon>Pseudomonadati</taxon>
        <taxon>Bacteroidota</taxon>
        <taxon>Flavobacteriia</taxon>
        <taxon>Flavobacteriales</taxon>
        <taxon>Flavobacteriaceae</taxon>
        <taxon>Flavobacterium</taxon>
    </lineage>
</organism>
<dbReference type="Gene3D" id="3.30.559.10">
    <property type="entry name" value="Chloramphenicol acetyltransferase-like domain"/>
    <property type="match status" value="1"/>
</dbReference>
<dbReference type="GO" id="GO:0008811">
    <property type="term" value="F:chloramphenicol O-acetyltransferase activity"/>
    <property type="evidence" value="ECO:0007669"/>
    <property type="project" value="InterPro"/>
</dbReference>
<dbReference type="EMBL" id="JAOZEW010000021">
    <property type="protein sequence ID" value="MCV9929553.1"/>
    <property type="molecule type" value="Genomic_DNA"/>
</dbReference>
<dbReference type="InterPro" id="IPR001707">
    <property type="entry name" value="Cmp_AcTrfase"/>
</dbReference>
<gene>
    <name evidence="2" type="ORF">OIU83_17965</name>
</gene>
<reference evidence="2" key="1">
    <citation type="submission" date="2022-10" db="EMBL/GenBank/DDBJ databases">
        <title>Two novel species of Flavobacterium.</title>
        <authorList>
            <person name="Liu Q."/>
            <person name="Xin Y.-H."/>
        </authorList>
    </citation>
    <scope>NUCLEOTIDE SEQUENCE</scope>
    <source>
        <strain evidence="2">LS1R49</strain>
    </source>
</reference>
<evidence type="ECO:0000313" key="2">
    <source>
        <dbReference type="EMBL" id="MCV9929553.1"/>
    </source>
</evidence>
<dbReference type="PIRSF" id="PIRSF000440">
    <property type="entry name" value="CAT"/>
    <property type="match status" value="1"/>
</dbReference>
<comment type="caution">
    <text evidence="2">The sequence shown here is derived from an EMBL/GenBank/DDBJ whole genome shotgun (WGS) entry which is preliminary data.</text>
</comment>
<dbReference type="Pfam" id="PF00302">
    <property type="entry name" value="CAT"/>
    <property type="match status" value="1"/>
</dbReference>
<evidence type="ECO:0000256" key="1">
    <source>
        <dbReference type="PIRSR" id="PIRSR000440-1"/>
    </source>
</evidence>
<proteinExistence type="predicted"/>
<dbReference type="PANTHER" id="PTHR38474:SF1">
    <property type="entry name" value="SLR0299 PROTEIN"/>
    <property type="match status" value="1"/>
</dbReference>
<dbReference type="InterPro" id="IPR023213">
    <property type="entry name" value="CAT-like_dom_sf"/>
</dbReference>
<dbReference type="SMART" id="SM01059">
    <property type="entry name" value="CAT"/>
    <property type="match status" value="1"/>
</dbReference>
<dbReference type="AlphaFoldDB" id="A0A9X2YWD4"/>